<evidence type="ECO:0000256" key="4">
    <source>
        <dbReference type="ARBA" id="ARBA00022475"/>
    </source>
</evidence>
<evidence type="ECO:0000256" key="9">
    <source>
        <dbReference type="RuleBase" id="RU362122"/>
    </source>
</evidence>
<gene>
    <name evidence="10" type="primary">brnQ</name>
    <name evidence="10" type="ORF">HMPREF0628_0271</name>
</gene>
<evidence type="ECO:0000313" key="11">
    <source>
        <dbReference type="Proteomes" id="UP000005711"/>
    </source>
</evidence>
<evidence type="ECO:0000256" key="8">
    <source>
        <dbReference type="ARBA" id="ARBA00023136"/>
    </source>
</evidence>
<feature type="transmembrane region" description="Helical" evidence="9">
    <location>
        <begin position="253"/>
        <end position="278"/>
    </location>
</feature>
<dbReference type="GO" id="GO:0005304">
    <property type="term" value="F:L-valine transmembrane transporter activity"/>
    <property type="evidence" value="ECO:0007669"/>
    <property type="project" value="TreeGrafter"/>
</dbReference>
<keyword evidence="8 9" id="KW-0472">Membrane</keyword>
<dbReference type="GO" id="GO:0015188">
    <property type="term" value="F:L-isoleucine transmembrane transporter activity"/>
    <property type="evidence" value="ECO:0007669"/>
    <property type="project" value="TreeGrafter"/>
</dbReference>
<dbReference type="Gene3D" id="1.10.4160.10">
    <property type="entry name" value="Hydantoin permease"/>
    <property type="match status" value="1"/>
</dbReference>
<dbReference type="EMBL" id="ADDO01000041">
    <property type="protein sequence ID" value="EFA90076.1"/>
    <property type="molecule type" value="Genomic_DNA"/>
</dbReference>
<dbReference type="GO" id="GO:0005886">
    <property type="term" value="C:plasma membrane"/>
    <property type="evidence" value="ECO:0007669"/>
    <property type="project" value="UniProtKB-SubCell"/>
</dbReference>
<feature type="transmembrane region" description="Helical" evidence="9">
    <location>
        <begin position="391"/>
        <end position="413"/>
    </location>
</feature>
<dbReference type="GO" id="GO:0015818">
    <property type="term" value="P:isoleucine transport"/>
    <property type="evidence" value="ECO:0007669"/>
    <property type="project" value="TreeGrafter"/>
</dbReference>
<feature type="transmembrane region" description="Helical" evidence="9">
    <location>
        <begin position="29"/>
        <end position="48"/>
    </location>
</feature>
<proteinExistence type="inferred from homology"/>
<evidence type="ECO:0000256" key="5">
    <source>
        <dbReference type="ARBA" id="ARBA00022692"/>
    </source>
</evidence>
<comment type="caution">
    <text evidence="10">The sequence shown here is derived from an EMBL/GenBank/DDBJ whole genome shotgun (WGS) entry which is preliminary data.</text>
</comment>
<feature type="transmembrane region" description="Helical" evidence="9">
    <location>
        <begin position="433"/>
        <end position="450"/>
    </location>
</feature>
<dbReference type="PANTHER" id="PTHR30588">
    <property type="entry name" value="BRANCHED-CHAIN AMINO ACID TRANSPORT SYSTEM 2 CARRIER PROTEIN"/>
    <property type="match status" value="1"/>
</dbReference>
<dbReference type="Proteomes" id="UP000005711">
    <property type="component" value="Unassembled WGS sequence"/>
</dbReference>
<comment type="subcellular location">
    <subcellularLocation>
        <location evidence="1 9">Cell membrane</location>
        <topology evidence="1 9">Multi-pass membrane protein</topology>
    </subcellularLocation>
</comment>
<dbReference type="PANTHER" id="PTHR30588:SF0">
    <property type="entry name" value="BRANCHED-CHAIN AMINO ACID PERMEASE BRNQ"/>
    <property type="match status" value="1"/>
</dbReference>
<name>D1VTI8_9FIRM</name>
<feature type="transmembrane region" description="Helical" evidence="9">
    <location>
        <begin position="298"/>
        <end position="319"/>
    </location>
</feature>
<dbReference type="GO" id="GO:0015820">
    <property type="term" value="P:L-leucine transport"/>
    <property type="evidence" value="ECO:0007669"/>
    <property type="project" value="TreeGrafter"/>
</dbReference>
<evidence type="ECO:0000256" key="1">
    <source>
        <dbReference type="ARBA" id="ARBA00004651"/>
    </source>
</evidence>
<sequence length="467" mass="50909">MGSYLSKLNLKNKKRGDNFIMKKLTRSQFIQVSIMLFGLFFGAGNLIFPPLLGNQAGSATFLALLSFSITAVVFPVIGAIVVGKTDGLSNLAQRVGPKFSLVFTTAIYLSIGPGLGIPRAGSVPFEMAIAPLLPQSFNMNLARLVYTFVFFAVALWVCLKPNKLVKRVGKYLTPALLLMILFMFVRLMFLDKNVAAPVGDYGKSPVLKGFLSGYDTMDAVAALNFGFVIALAIRRFGVTDKKEVTKYTIKAGVFAGLVLFAVYAMLSSIGMNSSVLLAGAENGAEILTKTCQYAFGNFGFFLLAAIFTLACLTTCVGLISSGGEYFATLFKEKLSYRTWVYIWTFFSFVVANFGLNNLLAFSVPVLTLIYPVALVLIVMGASHDFVRYGKFSYLTGAFFSVGLPFVQMLRTTFSVSLPVLTELENNLPFAESGLSWLVPTFVGVLIVSLLEKVFLANKTYGQVKERA</sequence>
<dbReference type="AlphaFoldDB" id="D1VTI8"/>
<evidence type="ECO:0000313" key="10">
    <source>
        <dbReference type="EMBL" id="EFA90076.1"/>
    </source>
</evidence>
<dbReference type="eggNOG" id="COG1114">
    <property type="taxonomic scope" value="Bacteria"/>
</dbReference>
<feature type="transmembrane region" description="Helical" evidence="9">
    <location>
        <begin position="60"/>
        <end position="83"/>
    </location>
</feature>
<keyword evidence="7 9" id="KW-1133">Transmembrane helix</keyword>
<dbReference type="GO" id="GO:0015190">
    <property type="term" value="F:L-leucine transmembrane transporter activity"/>
    <property type="evidence" value="ECO:0007669"/>
    <property type="project" value="TreeGrafter"/>
</dbReference>
<keyword evidence="3 9" id="KW-0813">Transport</keyword>
<evidence type="ECO:0000256" key="6">
    <source>
        <dbReference type="ARBA" id="ARBA00022970"/>
    </source>
</evidence>
<feature type="transmembrane region" description="Helical" evidence="9">
    <location>
        <begin position="137"/>
        <end position="159"/>
    </location>
</feature>
<organism evidence="10 11">
    <name type="scientific">Peptoniphilus lacrimalis 315-B</name>
    <dbReference type="NCBI Taxonomy" id="596330"/>
    <lineage>
        <taxon>Bacteria</taxon>
        <taxon>Bacillati</taxon>
        <taxon>Bacillota</taxon>
        <taxon>Tissierellia</taxon>
        <taxon>Tissierellales</taxon>
        <taxon>Peptoniphilaceae</taxon>
        <taxon>Peptoniphilus</taxon>
    </lineage>
</organism>
<feature type="transmembrane region" description="Helical" evidence="9">
    <location>
        <begin position="210"/>
        <end position="233"/>
    </location>
</feature>
<feature type="transmembrane region" description="Helical" evidence="9">
    <location>
        <begin position="339"/>
        <end position="355"/>
    </location>
</feature>
<evidence type="ECO:0000256" key="2">
    <source>
        <dbReference type="ARBA" id="ARBA00008540"/>
    </source>
</evidence>
<keyword evidence="5 9" id="KW-0812">Transmembrane</keyword>
<keyword evidence="6 9" id="KW-0029">Amino-acid transport</keyword>
<protein>
    <recommendedName>
        <fullName evidence="9">Branched-chain amino acid transport system carrier protein</fullName>
    </recommendedName>
</protein>
<keyword evidence="4" id="KW-1003">Cell membrane</keyword>
<dbReference type="NCBIfam" id="TIGR00796">
    <property type="entry name" value="livcs"/>
    <property type="match status" value="1"/>
</dbReference>
<keyword evidence="11" id="KW-1185">Reference proteome</keyword>
<evidence type="ECO:0000256" key="3">
    <source>
        <dbReference type="ARBA" id="ARBA00022448"/>
    </source>
</evidence>
<accession>D1VTI8</accession>
<dbReference type="Pfam" id="PF05525">
    <property type="entry name" value="Branch_AA_trans"/>
    <property type="match status" value="1"/>
</dbReference>
<comment type="similarity">
    <text evidence="2 9">Belongs to the branched chain amino acid transporter family.</text>
</comment>
<comment type="function">
    <text evidence="9">Component of the transport system for branched-chain amino acids.</text>
</comment>
<feature type="transmembrane region" description="Helical" evidence="9">
    <location>
        <begin position="95"/>
        <end position="117"/>
    </location>
</feature>
<evidence type="ECO:0000256" key="7">
    <source>
        <dbReference type="ARBA" id="ARBA00022989"/>
    </source>
</evidence>
<feature type="transmembrane region" description="Helical" evidence="9">
    <location>
        <begin position="171"/>
        <end position="190"/>
    </location>
</feature>
<dbReference type="InterPro" id="IPR004685">
    <property type="entry name" value="Brnchd-chn_aa_trnsp_Livcs"/>
</dbReference>
<feature type="transmembrane region" description="Helical" evidence="9">
    <location>
        <begin position="361"/>
        <end position="379"/>
    </location>
</feature>
<reference evidence="10 11" key="1">
    <citation type="submission" date="2009-12" db="EMBL/GenBank/DDBJ databases">
        <title>Genome Sequence of Peptoniphilus lacrimalis 315-B.</title>
        <authorList>
            <person name="Durkin A.S."/>
            <person name="Madupu R."/>
            <person name="Torralba M."/>
            <person name="Methe B."/>
            <person name="Sutton G."/>
            <person name="Strausberg R.L."/>
            <person name="Nelson K.E."/>
        </authorList>
    </citation>
    <scope>NUCLEOTIDE SEQUENCE [LARGE SCALE GENOMIC DNA]</scope>
    <source>
        <strain evidence="10 11">315-B</strain>
    </source>
</reference>